<feature type="domain" description="Transposase IS110-like N-terminal" evidence="1">
    <location>
        <begin position="9"/>
        <end position="77"/>
    </location>
</feature>
<dbReference type="InterPro" id="IPR002525">
    <property type="entry name" value="Transp_IS110-like_N"/>
</dbReference>
<proteinExistence type="predicted"/>
<reference evidence="2 3" key="1">
    <citation type="submission" date="2017-01" db="EMBL/GenBank/DDBJ databases">
        <authorList>
            <person name="Mah S.A."/>
            <person name="Swanson W.J."/>
            <person name="Moy G.W."/>
            <person name="Vacquier V.D."/>
        </authorList>
    </citation>
    <scope>NUCLEOTIDE SEQUENCE [LARGE SCALE GENOMIC DNA]</scope>
    <source>
        <strain evidence="2 3">DSM 11589</strain>
    </source>
</reference>
<name>A0A1N7JCM6_9PROT</name>
<dbReference type="AlphaFoldDB" id="A0A1N7JCM6"/>
<dbReference type="EMBL" id="FTOA01000002">
    <property type="protein sequence ID" value="SIS47024.1"/>
    <property type="molecule type" value="Genomic_DNA"/>
</dbReference>
<evidence type="ECO:0000259" key="1">
    <source>
        <dbReference type="Pfam" id="PF01548"/>
    </source>
</evidence>
<dbReference type="GO" id="GO:0004803">
    <property type="term" value="F:transposase activity"/>
    <property type="evidence" value="ECO:0007669"/>
    <property type="project" value="InterPro"/>
</dbReference>
<dbReference type="Proteomes" id="UP000185678">
    <property type="component" value="Unassembled WGS sequence"/>
</dbReference>
<evidence type="ECO:0000313" key="3">
    <source>
        <dbReference type="Proteomes" id="UP000185678"/>
    </source>
</evidence>
<dbReference type="Pfam" id="PF01548">
    <property type="entry name" value="DEDD_Tnp_IS110"/>
    <property type="match status" value="1"/>
</dbReference>
<dbReference type="PANTHER" id="PTHR33055">
    <property type="entry name" value="TRANSPOSASE FOR INSERTION SEQUENCE ELEMENT IS1111A"/>
    <property type="match status" value="1"/>
</dbReference>
<dbReference type="GO" id="GO:0006313">
    <property type="term" value="P:DNA transposition"/>
    <property type="evidence" value="ECO:0007669"/>
    <property type="project" value="InterPro"/>
</dbReference>
<dbReference type="InterPro" id="IPR047650">
    <property type="entry name" value="Transpos_IS110"/>
</dbReference>
<evidence type="ECO:0000313" key="2">
    <source>
        <dbReference type="EMBL" id="SIS47024.1"/>
    </source>
</evidence>
<keyword evidence="3" id="KW-1185">Reference proteome</keyword>
<gene>
    <name evidence="2" type="ORF">SAMN05421779_10299</name>
</gene>
<dbReference type="STRING" id="80876.SAMN05421779_10299"/>
<dbReference type="PANTHER" id="PTHR33055:SF3">
    <property type="entry name" value="PUTATIVE TRANSPOSASE FOR IS117-RELATED"/>
    <property type="match status" value="1"/>
</dbReference>
<sequence>MRLISPAQAKPYVKRGRKNDAADAAAIAEAVTRPHMQFVPVKSEETQAILMLHRTRRLLITQRTMLGNALRAHFAEYGIIEPQGQDGLGAIGGMRTGCACP</sequence>
<dbReference type="GO" id="GO:0003677">
    <property type="term" value="F:DNA binding"/>
    <property type="evidence" value="ECO:0007669"/>
    <property type="project" value="InterPro"/>
</dbReference>
<organism evidence="2 3">
    <name type="scientific">Insolitispirillum peregrinum</name>
    <dbReference type="NCBI Taxonomy" id="80876"/>
    <lineage>
        <taxon>Bacteria</taxon>
        <taxon>Pseudomonadati</taxon>
        <taxon>Pseudomonadota</taxon>
        <taxon>Alphaproteobacteria</taxon>
        <taxon>Rhodospirillales</taxon>
        <taxon>Novispirillaceae</taxon>
        <taxon>Insolitispirillum</taxon>
    </lineage>
</organism>
<protein>
    <submittedName>
        <fullName evidence="2">Transposase</fullName>
    </submittedName>
</protein>
<accession>A0A1N7JCM6</accession>